<evidence type="ECO:0008006" key="3">
    <source>
        <dbReference type="Google" id="ProtNLM"/>
    </source>
</evidence>
<organism evidence="1 2">
    <name type="scientific">Choiromyces venosus 120613-1</name>
    <dbReference type="NCBI Taxonomy" id="1336337"/>
    <lineage>
        <taxon>Eukaryota</taxon>
        <taxon>Fungi</taxon>
        <taxon>Dikarya</taxon>
        <taxon>Ascomycota</taxon>
        <taxon>Pezizomycotina</taxon>
        <taxon>Pezizomycetes</taxon>
        <taxon>Pezizales</taxon>
        <taxon>Tuberaceae</taxon>
        <taxon>Choiromyces</taxon>
    </lineage>
</organism>
<feature type="non-terminal residue" evidence="1">
    <location>
        <position position="1"/>
    </location>
</feature>
<reference evidence="1 2" key="1">
    <citation type="journal article" date="2018" name="Nat. Ecol. Evol.">
        <title>Pezizomycetes genomes reveal the molecular basis of ectomycorrhizal truffle lifestyle.</title>
        <authorList>
            <person name="Murat C."/>
            <person name="Payen T."/>
            <person name="Noel B."/>
            <person name="Kuo A."/>
            <person name="Morin E."/>
            <person name="Chen J."/>
            <person name="Kohler A."/>
            <person name="Krizsan K."/>
            <person name="Balestrini R."/>
            <person name="Da Silva C."/>
            <person name="Montanini B."/>
            <person name="Hainaut M."/>
            <person name="Levati E."/>
            <person name="Barry K.W."/>
            <person name="Belfiori B."/>
            <person name="Cichocki N."/>
            <person name="Clum A."/>
            <person name="Dockter R.B."/>
            <person name="Fauchery L."/>
            <person name="Guy J."/>
            <person name="Iotti M."/>
            <person name="Le Tacon F."/>
            <person name="Lindquist E.A."/>
            <person name="Lipzen A."/>
            <person name="Malagnac F."/>
            <person name="Mello A."/>
            <person name="Molinier V."/>
            <person name="Miyauchi S."/>
            <person name="Poulain J."/>
            <person name="Riccioni C."/>
            <person name="Rubini A."/>
            <person name="Sitrit Y."/>
            <person name="Splivallo R."/>
            <person name="Traeger S."/>
            <person name="Wang M."/>
            <person name="Zifcakova L."/>
            <person name="Wipf D."/>
            <person name="Zambonelli A."/>
            <person name="Paolocci F."/>
            <person name="Nowrousian M."/>
            <person name="Ottonello S."/>
            <person name="Baldrian P."/>
            <person name="Spatafora J.W."/>
            <person name="Henrissat B."/>
            <person name="Nagy L.G."/>
            <person name="Aury J.M."/>
            <person name="Wincker P."/>
            <person name="Grigoriev I.V."/>
            <person name="Bonfante P."/>
            <person name="Martin F.M."/>
        </authorList>
    </citation>
    <scope>NUCLEOTIDE SEQUENCE [LARGE SCALE GENOMIC DNA]</scope>
    <source>
        <strain evidence="1 2">120613-1</strain>
    </source>
</reference>
<dbReference type="InterPro" id="IPR036397">
    <property type="entry name" value="RNaseH_sf"/>
</dbReference>
<proteinExistence type="predicted"/>
<dbReference type="OrthoDB" id="2431447at2759"/>
<keyword evidence="2" id="KW-1185">Reference proteome</keyword>
<protein>
    <recommendedName>
        <fullName evidence="3">Tc1-like transposase DDE domain-containing protein</fullName>
    </recommendedName>
</protein>
<dbReference type="EMBL" id="ML120357">
    <property type="protein sequence ID" value="RPB04671.1"/>
    <property type="molecule type" value="Genomic_DNA"/>
</dbReference>
<name>A0A3N4K887_9PEZI</name>
<sequence>WADIIWSDECSICVGDVSGTGWVTCRPGEEYLEDCLVPKFAKQTTIMIWGCIYCDLKELLVIWDLANWGRINGTTYVNKIIHPHLHPWWTHLQHQQLTNLGYIYFQHDGATAHHAKYTTAAFEELGMGTYIMIGYKISSSLYLATGNDFCFLLLVRKYLPQLHFLHVSSNTLLSYTTS</sequence>
<evidence type="ECO:0000313" key="1">
    <source>
        <dbReference type="EMBL" id="RPB04671.1"/>
    </source>
</evidence>
<dbReference type="AlphaFoldDB" id="A0A3N4K887"/>
<dbReference type="GO" id="GO:0003676">
    <property type="term" value="F:nucleic acid binding"/>
    <property type="evidence" value="ECO:0007669"/>
    <property type="project" value="InterPro"/>
</dbReference>
<dbReference type="Proteomes" id="UP000276215">
    <property type="component" value="Unassembled WGS sequence"/>
</dbReference>
<accession>A0A3N4K887</accession>
<dbReference type="Gene3D" id="3.30.420.10">
    <property type="entry name" value="Ribonuclease H-like superfamily/Ribonuclease H"/>
    <property type="match status" value="1"/>
</dbReference>
<gene>
    <name evidence="1" type="ORF">L873DRAFT_1665964</name>
</gene>
<dbReference type="STRING" id="1336337.A0A3N4K887"/>
<evidence type="ECO:0000313" key="2">
    <source>
        <dbReference type="Proteomes" id="UP000276215"/>
    </source>
</evidence>